<name>A0A445MY04_9BACT</name>
<accession>A0A445MY04</accession>
<feature type="domain" description="AAA+ ATPase" evidence="1">
    <location>
        <begin position="36"/>
        <end position="162"/>
    </location>
</feature>
<dbReference type="PANTHER" id="PTHR33295:SF18">
    <property type="entry name" value="AAA+ ATPASE DOMAIN-CONTAINING PROTEIN"/>
    <property type="match status" value="1"/>
</dbReference>
<protein>
    <recommendedName>
        <fullName evidence="1">AAA+ ATPase domain-containing protein</fullName>
    </recommendedName>
</protein>
<reference evidence="2" key="1">
    <citation type="submission" date="2018-01" db="EMBL/GenBank/DDBJ databases">
        <authorList>
            <person name="Regsiter A."/>
            <person name="William W."/>
        </authorList>
    </citation>
    <scope>NUCLEOTIDE SEQUENCE</scope>
    <source>
        <strain evidence="2">TRIP AH-1</strain>
    </source>
</reference>
<gene>
    <name evidence="2" type="ORF">PITCH_A2240003</name>
</gene>
<dbReference type="InterPro" id="IPR027417">
    <property type="entry name" value="P-loop_NTPase"/>
</dbReference>
<dbReference type="InterPro" id="IPR025420">
    <property type="entry name" value="DUF4143"/>
</dbReference>
<evidence type="ECO:0000259" key="1">
    <source>
        <dbReference type="SMART" id="SM00382"/>
    </source>
</evidence>
<dbReference type="InterPro" id="IPR041682">
    <property type="entry name" value="AAA_14"/>
</dbReference>
<dbReference type="Gene3D" id="3.40.50.300">
    <property type="entry name" value="P-loop containing nucleotide triphosphate hydrolases"/>
    <property type="match status" value="1"/>
</dbReference>
<dbReference type="AlphaFoldDB" id="A0A445MY04"/>
<proteinExistence type="predicted"/>
<dbReference type="Pfam" id="PF13635">
    <property type="entry name" value="DUF4143"/>
    <property type="match status" value="1"/>
</dbReference>
<dbReference type="Pfam" id="PF13173">
    <property type="entry name" value="AAA_14"/>
    <property type="match status" value="1"/>
</dbReference>
<dbReference type="PANTHER" id="PTHR33295">
    <property type="entry name" value="ATPASE"/>
    <property type="match status" value="1"/>
</dbReference>
<dbReference type="SUPFAM" id="SSF52540">
    <property type="entry name" value="P-loop containing nucleoside triphosphate hydrolases"/>
    <property type="match status" value="1"/>
</dbReference>
<evidence type="ECO:0000313" key="2">
    <source>
        <dbReference type="EMBL" id="SPD74299.1"/>
    </source>
</evidence>
<dbReference type="InterPro" id="IPR003593">
    <property type="entry name" value="AAA+_ATPase"/>
</dbReference>
<organism evidence="2">
    <name type="scientific">uncultured Desulfobacterium sp</name>
    <dbReference type="NCBI Taxonomy" id="201089"/>
    <lineage>
        <taxon>Bacteria</taxon>
        <taxon>Pseudomonadati</taxon>
        <taxon>Thermodesulfobacteriota</taxon>
        <taxon>Desulfobacteria</taxon>
        <taxon>Desulfobacterales</taxon>
        <taxon>Desulfobacteriaceae</taxon>
        <taxon>Desulfobacterium</taxon>
        <taxon>environmental samples</taxon>
    </lineage>
</organism>
<sequence>METIYYTLNPWWQGEHFETGIDRAFWLEKLPTYLQRKQVEVFVGSRRVGKTTILKQLIKTLMKDGIPGKEIFYLALDHPALAGVTLLDHLKNMRRQFMHGRDKKLYLFFDEIQEIADWEAHIKALYDNEQLKIFCTGSTSALVTKQGGKLTGRQIISVVYPLSFDEFVRFRGSVPKLSEDYRFEKLAEEYLSLGGYPEQVLNPSMDYMSNLLDDILARDLIRLYPIKKPYVIKDLLRLIGSTTGSRTSFNKLAKVLGLSLDTVKEYISYLEAAFLVRPLEKWATSYSEKIYSQRKFYFQDMGVKTLLTGSGDEGNKAENAVFMELKRNNIACGYYAESEREVDFVIGSATDPMPIEVKYITSFDWKDKRFSGIRLFQRRYASTRNVLVISKSVEMNTTIDTLSIRVTPLWKFLLDSDSIMGVYR</sequence>
<dbReference type="EMBL" id="OJIN01000140">
    <property type="protein sequence ID" value="SPD74299.1"/>
    <property type="molecule type" value="Genomic_DNA"/>
</dbReference>
<dbReference type="SMART" id="SM00382">
    <property type="entry name" value="AAA"/>
    <property type="match status" value="1"/>
</dbReference>